<reference evidence="2 3" key="1">
    <citation type="submission" date="2008-07" db="EMBL/GenBank/DDBJ databases">
        <authorList>
            <person name="Tandeau de Marsac N."/>
            <person name="Ferriera S."/>
            <person name="Johnson J."/>
            <person name="Kravitz S."/>
            <person name="Beeson K."/>
            <person name="Sutton G."/>
            <person name="Rogers Y.-H."/>
            <person name="Friedman R."/>
            <person name="Frazier M."/>
            <person name="Venter J.C."/>
        </authorList>
    </citation>
    <scope>NUCLEOTIDE SEQUENCE [LARGE SCALE GENOMIC DNA]</scope>
    <source>
        <strain evidence="2 3">PCC 7420</strain>
    </source>
</reference>
<organism evidence="2 3">
    <name type="scientific">Coleofasciculus chthonoplastes PCC 7420</name>
    <dbReference type="NCBI Taxonomy" id="118168"/>
    <lineage>
        <taxon>Bacteria</taxon>
        <taxon>Bacillati</taxon>
        <taxon>Cyanobacteriota</taxon>
        <taxon>Cyanophyceae</taxon>
        <taxon>Coleofasciculales</taxon>
        <taxon>Coleofasciculaceae</taxon>
        <taxon>Coleofasciculus</taxon>
    </lineage>
</organism>
<gene>
    <name evidence="2" type="ORF">MC7420_4065</name>
</gene>
<accession>B4VV18</accession>
<dbReference type="EMBL" id="DS989854">
    <property type="protein sequence ID" value="EDX74080.1"/>
    <property type="molecule type" value="Genomic_DNA"/>
</dbReference>
<dbReference type="HOGENOM" id="CLU_598106_0_0_3"/>
<evidence type="ECO:0000313" key="2">
    <source>
        <dbReference type="EMBL" id="EDX74080.1"/>
    </source>
</evidence>
<dbReference type="AlphaFoldDB" id="B4VV18"/>
<dbReference type="eggNOG" id="ENOG5032SU3">
    <property type="taxonomic scope" value="Bacteria"/>
</dbReference>
<proteinExistence type="predicted"/>
<name>B4VV18_9CYAN</name>
<dbReference type="RefSeq" id="WP_006102385.1">
    <property type="nucleotide sequence ID" value="NZ_DS989854.1"/>
</dbReference>
<feature type="region of interest" description="Disordered" evidence="1">
    <location>
        <begin position="227"/>
        <end position="257"/>
    </location>
</feature>
<dbReference type="OrthoDB" id="460256at2"/>
<keyword evidence="3" id="KW-1185">Reference proteome</keyword>
<protein>
    <submittedName>
        <fullName evidence="2">Uncharacterized protein</fullName>
    </submittedName>
</protein>
<feature type="region of interest" description="Disordered" evidence="1">
    <location>
        <begin position="149"/>
        <end position="169"/>
    </location>
</feature>
<dbReference type="Proteomes" id="UP000003835">
    <property type="component" value="Unassembled WGS sequence"/>
</dbReference>
<sequence length="544" mass="61142">MFSVSPGNAASFQERYQQLVEAWLKTFLDMNLPELERDLEDESANVQIVQTDENGKKVLLYGKDKKGNFVNDLKPEHIQQFEGIRSWSRGEGVEKQEGLTFQINGQPILHVDSQGRATTFTPEKVQEMEAGVEPKAGMSGMADGLMSPELNQERESGDSQTLEDLTGKHPNRQERNAQLEVLAELMVPLVLEQLKRDRVSREDNQPQSTKEAQPELFEGFFSVSPNQGVERTRKEPGEIHPSVPHHSGESVGRINRQPTKKGLDAVMESVERLPEASVKSLMQGLTSQMQPPPLSRDSSISQVQELVRERLGKRHRDKTRWWQTLSVTVQSSMAKVRGYWQQYRAASTLKRFAHQIQLRSGQIYEGASYRLSKQGLRYRLADQQNNPLMEFDATVLGVRVDQRLPPLAEADLAQVQQLEASVAASRQPEGGFRSMANHEADYLARVNRITQALSDYAATQGGNVRIDGKFSYKWRATADGRVRIDAKDGRGALLAKAGGELRSRMDEKDLVHFEQVLKALVVQTQPESGVSVGKPSRKMQLEMD</sequence>
<evidence type="ECO:0000256" key="1">
    <source>
        <dbReference type="SAM" id="MobiDB-lite"/>
    </source>
</evidence>
<evidence type="ECO:0000313" key="3">
    <source>
        <dbReference type="Proteomes" id="UP000003835"/>
    </source>
</evidence>
<dbReference type="STRING" id="118168.MC7420_4065"/>